<evidence type="ECO:0000256" key="1">
    <source>
        <dbReference type="SAM" id="MobiDB-lite"/>
    </source>
</evidence>
<name>A0AB34K8A9_PRYPA</name>
<dbReference type="Proteomes" id="UP001515480">
    <property type="component" value="Unassembled WGS sequence"/>
</dbReference>
<reference evidence="2 3" key="1">
    <citation type="journal article" date="2024" name="Science">
        <title>Giant polyketide synthase enzymes in the biosynthesis of giant marine polyether toxins.</title>
        <authorList>
            <person name="Fallon T.R."/>
            <person name="Shende V.V."/>
            <person name="Wierzbicki I.H."/>
            <person name="Pendleton A.L."/>
            <person name="Watervoot N.F."/>
            <person name="Auber R.P."/>
            <person name="Gonzalez D.J."/>
            <person name="Wisecaver J.H."/>
            <person name="Moore B.S."/>
        </authorList>
    </citation>
    <scope>NUCLEOTIDE SEQUENCE [LARGE SCALE GENOMIC DNA]</scope>
    <source>
        <strain evidence="2 3">12B1</strain>
    </source>
</reference>
<dbReference type="EMBL" id="JBGBPQ010000001">
    <property type="protein sequence ID" value="KAL1529111.1"/>
    <property type="molecule type" value="Genomic_DNA"/>
</dbReference>
<comment type="caution">
    <text evidence="2">The sequence shown here is derived from an EMBL/GenBank/DDBJ whole genome shotgun (WGS) entry which is preliminary data.</text>
</comment>
<accession>A0AB34K8A9</accession>
<protein>
    <submittedName>
        <fullName evidence="2">Uncharacterized protein</fullName>
    </submittedName>
</protein>
<sequence>MEADEQLAAALDAHGELLAEELRRLADLPQVRIVPSSVFDRAKPLGSVAQARGVVVKLRCCKKPLDQKCNNLSGVAACPTFIEAARLLRLKVQEKHGSEECLAKACEHAESTRSEGTTSINNDAFARLMEGQLAKQRARSALTQCEKKVSTLRAILSDAQASLHQAEAEEQEARIELERLEGKKQKTANNSQKGRPPHYEEYSSYTHSTWLSTTGEIMNRRAVEPRQDISKPAPPDGEDGALRHWRRGLAGCICDWAAGSLDNVVKLIVRVINHFKVMMIPAD</sequence>
<keyword evidence="3" id="KW-1185">Reference proteome</keyword>
<gene>
    <name evidence="2" type="ORF">AB1Y20_000071</name>
</gene>
<feature type="region of interest" description="Disordered" evidence="1">
    <location>
        <begin position="179"/>
        <end position="203"/>
    </location>
</feature>
<evidence type="ECO:0000313" key="2">
    <source>
        <dbReference type="EMBL" id="KAL1529111.1"/>
    </source>
</evidence>
<organism evidence="2 3">
    <name type="scientific">Prymnesium parvum</name>
    <name type="common">Toxic golden alga</name>
    <dbReference type="NCBI Taxonomy" id="97485"/>
    <lineage>
        <taxon>Eukaryota</taxon>
        <taxon>Haptista</taxon>
        <taxon>Haptophyta</taxon>
        <taxon>Prymnesiophyceae</taxon>
        <taxon>Prymnesiales</taxon>
        <taxon>Prymnesiaceae</taxon>
        <taxon>Prymnesium</taxon>
    </lineage>
</organism>
<evidence type="ECO:0000313" key="3">
    <source>
        <dbReference type="Proteomes" id="UP001515480"/>
    </source>
</evidence>
<proteinExistence type="predicted"/>
<dbReference type="AlphaFoldDB" id="A0AB34K8A9"/>